<dbReference type="Pfam" id="PF16106">
    <property type="entry name" value="DUF4824"/>
    <property type="match status" value="1"/>
</dbReference>
<dbReference type="Proteomes" id="UP001139319">
    <property type="component" value="Unassembled WGS sequence"/>
</dbReference>
<name>A0A9X2HYK3_9GAMM</name>
<dbReference type="AlphaFoldDB" id="A0A9X2HYK3"/>
<reference evidence="2" key="1">
    <citation type="submission" date="2022-05" db="EMBL/GenBank/DDBJ databases">
        <authorList>
            <person name="Sun H.-N."/>
        </authorList>
    </citation>
    <scope>NUCLEOTIDE SEQUENCE</scope>
    <source>
        <strain evidence="2">HB14</strain>
    </source>
</reference>
<keyword evidence="1" id="KW-0472">Membrane</keyword>
<protein>
    <submittedName>
        <fullName evidence="2">DUF4824 family protein</fullName>
    </submittedName>
</protein>
<feature type="transmembrane region" description="Helical" evidence="1">
    <location>
        <begin position="6"/>
        <end position="24"/>
    </location>
</feature>
<gene>
    <name evidence="2" type="ORF">M6D89_09185</name>
</gene>
<sequence>MKLFCYAAIVVVGVNVWMLAQVGINRHWGEVKRLDLTERELALASTRAHDATRTLSLRWQGNSPLSRYGFYPSHSMALSETAFNALDLGGENCHGRRDSRDGFVLLVYGGAPYQRLLAQYQQNLADAETLALSGREDDIEALERAQRQFTSQRQGASRLIAVAVAVTESALVETAAEYSEPVLLLPARIAPYAECETRKVNVRLRGVGQFHVSRSQAQQLGVSATTVSYQQPLAKPKPRYRATLALGALGMPWIDSVEPCEGDCGK</sequence>
<evidence type="ECO:0000313" key="2">
    <source>
        <dbReference type="EMBL" id="MCP8899469.1"/>
    </source>
</evidence>
<comment type="caution">
    <text evidence="2">The sequence shown here is derived from an EMBL/GenBank/DDBJ whole genome shotgun (WGS) entry which is preliminary data.</text>
</comment>
<organism evidence="2 3">
    <name type="scientific">Gilvimarinus xylanilyticus</name>
    <dbReference type="NCBI Taxonomy" id="2944139"/>
    <lineage>
        <taxon>Bacteria</taxon>
        <taxon>Pseudomonadati</taxon>
        <taxon>Pseudomonadota</taxon>
        <taxon>Gammaproteobacteria</taxon>
        <taxon>Cellvibrionales</taxon>
        <taxon>Cellvibrionaceae</taxon>
        <taxon>Gilvimarinus</taxon>
    </lineage>
</organism>
<keyword evidence="1" id="KW-0812">Transmembrane</keyword>
<evidence type="ECO:0000256" key="1">
    <source>
        <dbReference type="SAM" id="Phobius"/>
    </source>
</evidence>
<proteinExistence type="predicted"/>
<evidence type="ECO:0000313" key="3">
    <source>
        <dbReference type="Proteomes" id="UP001139319"/>
    </source>
</evidence>
<keyword evidence="3" id="KW-1185">Reference proteome</keyword>
<dbReference type="EMBL" id="JAMFTH010000002">
    <property type="protein sequence ID" value="MCP8899469.1"/>
    <property type="molecule type" value="Genomic_DNA"/>
</dbReference>
<keyword evidence="1" id="KW-1133">Transmembrane helix</keyword>
<dbReference type="InterPro" id="IPR032249">
    <property type="entry name" value="DUF4824"/>
</dbReference>
<reference evidence="2" key="2">
    <citation type="submission" date="2023-01" db="EMBL/GenBank/DDBJ databases">
        <title>Gilvimarinus xylanilyticus HB14 isolated from Caulerpa lentillifera aquaculture base in Hainan, China.</title>
        <authorList>
            <person name="Zhang Y.-J."/>
        </authorList>
    </citation>
    <scope>NUCLEOTIDE SEQUENCE</scope>
    <source>
        <strain evidence="2">HB14</strain>
    </source>
</reference>
<accession>A0A9X2HYK3</accession>
<dbReference type="RefSeq" id="WP_253967767.1">
    <property type="nucleotide sequence ID" value="NZ_JAMFTH010000002.1"/>
</dbReference>